<dbReference type="AlphaFoldDB" id="A0A4R6VU37"/>
<comment type="caution">
    <text evidence="3">The sequence shown here is derived from an EMBL/GenBank/DDBJ whole genome shotgun (WGS) entry which is preliminary data.</text>
</comment>
<dbReference type="Gene3D" id="2.30.40.10">
    <property type="entry name" value="Urease, subunit C, domain 1"/>
    <property type="match status" value="1"/>
</dbReference>
<dbReference type="Gene3D" id="1.20.58.520">
    <property type="entry name" value="Amidohydrolase"/>
    <property type="match status" value="1"/>
</dbReference>
<accession>A0A4R6VU37</accession>
<dbReference type="InterPro" id="IPR011059">
    <property type="entry name" value="Metal-dep_hydrolase_composite"/>
</dbReference>
<dbReference type="OrthoDB" id="9782972at2"/>
<dbReference type="PANTHER" id="PTHR43135">
    <property type="entry name" value="ALPHA-D-RIBOSE 1-METHYLPHOSPHONATE 5-TRIPHOSPHATE DIPHOSPHATASE"/>
    <property type="match status" value="1"/>
</dbReference>
<gene>
    <name evidence="3" type="ORF">ATL17_0193</name>
</gene>
<evidence type="ECO:0000256" key="1">
    <source>
        <dbReference type="SAM" id="SignalP"/>
    </source>
</evidence>
<dbReference type="Proteomes" id="UP000295391">
    <property type="component" value="Unassembled WGS sequence"/>
</dbReference>
<dbReference type="InterPro" id="IPR006680">
    <property type="entry name" value="Amidohydro-rel"/>
</dbReference>
<dbReference type="Gene3D" id="3.40.50.10910">
    <property type="entry name" value="Amidohydrolase"/>
    <property type="match status" value="1"/>
</dbReference>
<reference evidence="3 4" key="1">
    <citation type="submission" date="2019-03" db="EMBL/GenBank/DDBJ databases">
        <title>Genomic Encyclopedia of Type Strains, Phase III (KMG-III): the genomes of soil and plant-associated and newly described type strains.</title>
        <authorList>
            <person name="Whitman W."/>
        </authorList>
    </citation>
    <scope>NUCLEOTIDE SEQUENCE [LARGE SCALE GENOMIC DNA]</scope>
    <source>
        <strain evidence="3 4">CGMCC 1.7002</strain>
    </source>
</reference>
<dbReference type="InterPro" id="IPR032466">
    <property type="entry name" value="Metal_Hydrolase"/>
</dbReference>
<dbReference type="RefSeq" id="WP_133570917.1">
    <property type="nucleotide sequence ID" value="NZ_SNYR01000001.1"/>
</dbReference>
<protein>
    <submittedName>
        <fullName evidence="3">Amidohydrolase family protein</fullName>
    </submittedName>
</protein>
<evidence type="ECO:0000259" key="2">
    <source>
        <dbReference type="Pfam" id="PF01979"/>
    </source>
</evidence>
<dbReference type="Pfam" id="PF01979">
    <property type="entry name" value="Amidohydro_1"/>
    <property type="match status" value="1"/>
</dbReference>
<feature type="domain" description="Amidohydrolase-related" evidence="2">
    <location>
        <begin position="89"/>
        <end position="481"/>
    </location>
</feature>
<evidence type="ECO:0000313" key="4">
    <source>
        <dbReference type="Proteomes" id="UP000295391"/>
    </source>
</evidence>
<dbReference type="Gene3D" id="3.30.110.90">
    <property type="entry name" value="Amidohydrolase"/>
    <property type="match status" value="1"/>
</dbReference>
<dbReference type="EMBL" id="SNYR01000001">
    <property type="protein sequence ID" value="TDQ66204.1"/>
    <property type="molecule type" value="Genomic_DNA"/>
</dbReference>
<proteinExistence type="predicted"/>
<name>A0A4R6VU37_9HYPH</name>
<dbReference type="SUPFAM" id="SSF51556">
    <property type="entry name" value="Metallo-dependent hydrolases"/>
    <property type="match status" value="1"/>
</dbReference>
<dbReference type="InterPro" id="IPR051781">
    <property type="entry name" value="Metallo-dep_Hydrolase"/>
</dbReference>
<feature type="chain" id="PRO_5020503718" evidence="1">
    <location>
        <begin position="30"/>
        <end position="501"/>
    </location>
</feature>
<feature type="signal peptide" evidence="1">
    <location>
        <begin position="1"/>
        <end position="29"/>
    </location>
</feature>
<keyword evidence="4" id="KW-1185">Reference proteome</keyword>
<dbReference type="PANTHER" id="PTHR43135:SF3">
    <property type="entry name" value="ALPHA-D-RIBOSE 1-METHYLPHOSPHONATE 5-TRIPHOSPHATE DIPHOSPHATASE"/>
    <property type="match status" value="1"/>
</dbReference>
<organism evidence="3 4">
    <name type="scientific">Maritalea mobilis</name>
    <dbReference type="NCBI Taxonomy" id="483324"/>
    <lineage>
        <taxon>Bacteria</taxon>
        <taxon>Pseudomonadati</taxon>
        <taxon>Pseudomonadota</taxon>
        <taxon>Alphaproteobacteria</taxon>
        <taxon>Hyphomicrobiales</taxon>
        <taxon>Devosiaceae</taxon>
        <taxon>Maritalea</taxon>
    </lineage>
</organism>
<evidence type="ECO:0000313" key="3">
    <source>
        <dbReference type="EMBL" id="TDQ66204.1"/>
    </source>
</evidence>
<keyword evidence="3" id="KW-0378">Hydrolase</keyword>
<dbReference type="GO" id="GO:0016810">
    <property type="term" value="F:hydrolase activity, acting on carbon-nitrogen (but not peptide) bonds"/>
    <property type="evidence" value="ECO:0007669"/>
    <property type="project" value="InterPro"/>
</dbReference>
<keyword evidence="1" id="KW-0732">Signal</keyword>
<dbReference type="SUPFAM" id="SSF51338">
    <property type="entry name" value="Composite domain of metallo-dependent hydrolases"/>
    <property type="match status" value="1"/>
</dbReference>
<sequence length="501" mass="55175">MFKSHSLKSIGAGACAVIAGFSLAQSALATENTVSFDYVFDNVTVIDPESRQVNAHQDVYIRDGKIAQILDGDAPMEGVTQKIDGTGRYLIPGLVDMHVHLTIAPVFETSQTLLLANGVTGVRDMAGDCLPGGPPVFLCANALQDAHKSNVAHESFGPRILQVSSAPVMSDKSPRLPSEGQDKYMPFTEEQGRAVVDLLTESDIDLIKVYHPTTLEAAKGIFEQAKVHNLQIGGHVPLTMDIADAAAMGIDSVEHARDLVWDCSLWGQEYKARFIKLTQGDQSVEYPTDQMALEQSLATADEAQCDATISAMVEHDVYYVPTHITREFDVRVTDPDYLKLDELKYIGEMQWGEWKRDIDNMANEPEDTRKHYPAFFERGLELTKLAHDQGVKVMMGTDANDSMVVPGFSAHHELELLVRAGLSPMDALRSATSIPAEYLKRTEELGGINDGKLADVILLNHNPIDDIANVKTIEGVMLAGQFYDRAMLDQRLMELEVNFVQ</sequence>